<gene>
    <name evidence="2" type="ORF">AMORRO_LOCUS13427</name>
</gene>
<keyword evidence="3" id="KW-1185">Reference proteome</keyword>
<evidence type="ECO:0000313" key="2">
    <source>
        <dbReference type="EMBL" id="CAG8722423.1"/>
    </source>
</evidence>
<organism evidence="2 3">
    <name type="scientific">Acaulospora morrowiae</name>
    <dbReference type="NCBI Taxonomy" id="94023"/>
    <lineage>
        <taxon>Eukaryota</taxon>
        <taxon>Fungi</taxon>
        <taxon>Fungi incertae sedis</taxon>
        <taxon>Mucoromycota</taxon>
        <taxon>Glomeromycotina</taxon>
        <taxon>Glomeromycetes</taxon>
        <taxon>Diversisporales</taxon>
        <taxon>Acaulosporaceae</taxon>
        <taxon>Acaulospora</taxon>
    </lineage>
</organism>
<sequence length="123" mass="14184">NYRVQRRDATTQNKLFPKREGQNSLRRTEDTFEDQERELEMSISHNDIEVLVRPGESEASGEESGDMFDELEYESEEIPGPAIYLAALEEIPMLEKEKELAVVGLKVDLNNLTEEERIEAIKL</sequence>
<comment type="caution">
    <text evidence="2">The sequence shown here is derived from an EMBL/GenBank/DDBJ whole genome shotgun (WGS) entry which is preliminary data.</text>
</comment>
<proteinExistence type="predicted"/>
<evidence type="ECO:0000313" key="3">
    <source>
        <dbReference type="Proteomes" id="UP000789342"/>
    </source>
</evidence>
<feature type="non-terminal residue" evidence="2">
    <location>
        <position position="123"/>
    </location>
</feature>
<feature type="region of interest" description="Disordered" evidence="1">
    <location>
        <begin position="1"/>
        <end position="30"/>
    </location>
</feature>
<dbReference type="AlphaFoldDB" id="A0A9N9I5D5"/>
<evidence type="ECO:0000256" key="1">
    <source>
        <dbReference type="SAM" id="MobiDB-lite"/>
    </source>
</evidence>
<reference evidence="2" key="1">
    <citation type="submission" date="2021-06" db="EMBL/GenBank/DDBJ databases">
        <authorList>
            <person name="Kallberg Y."/>
            <person name="Tangrot J."/>
            <person name="Rosling A."/>
        </authorList>
    </citation>
    <scope>NUCLEOTIDE SEQUENCE</scope>
    <source>
        <strain evidence="2">CL551</strain>
    </source>
</reference>
<feature type="non-terminal residue" evidence="2">
    <location>
        <position position="1"/>
    </location>
</feature>
<protein>
    <submittedName>
        <fullName evidence="2">4155_t:CDS:1</fullName>
    </submittedName>
</protein>
<accession>A0A9N9I5D5</accession>
<dbReference type="EMBL" id="CAJVPV010022991">
    <property type="protein sequence ID" value="CAG8722423.1"/>
    <property type="molecule type" value="Genomic_DNA"/>
</dbReference>
<dbReference type="Proteomes" id="UP000789342">
    <property type="component" value="Unassembled WGS sequence"/>
</dbReference>
<name>A0A9N9I5D5_9GLOM</name>
<feature type="compositionally biased region" description="Basic and acidic residues" evidence="1">
    <location>
        <begin position="17"/>
        <end position="30"/>
    </location>
</feature>